<evidence type="ECO:0000256" key="4">
    <source>
        <dbReference type="ARBA" id="ARBA00035481"/>
    </source>
</evidence>
<dbReference type="InterPro" id="IPR012678">
    <property type="entry name" value="Ribosomal_uL23/eL15/eS24_sf"/>
</dbReference>
<dbReference type="Pfam" id="PF00276">
    <property type="entry name" value="Ribosomal_L23"/>
    <property type="match status" value="1"/>
</dbReference>
<protein>
    <recommendedName>
        <fullName evidence="4">50S ribosomal protein L23</fullName>
    </recommendedName>
</protein>
<dbReference type="Gene3D" id="3.30.70.330">
    <property type="match status" value="1"/>
</dbReference>
<evidence type="ECO:0000313" key="5">
    <source>
        <dbReference type="EMBL" id="AXN02664.1"/>
    </source>
</evidence>
<dbReference type="GO" id="GO:0003735">
    <property type="term" value="F:structural constituent of ribosome"/>
    <property type="evidence" value="ECO:0007669"/>
    <property type="project" value="InterPro"/>
</dbReference>
<keyword evidence="3" id="KW-0687">Ribonucleoprotein</keyword>
<dbReference type="SUPFAM" id="SSF54189">
    <property type="entry name" value="Ribosomal proteins S24e, L23 and L15e"/>
    <property type="match status" value="1"/>
</dbReference>
<accession>A0A346E109</accession>
<dbReference type="InterPro" id="IPR012677">
    <property type="entry name" value="Nucleotide-bd_a/b_plait_sf"/>
</dbReference>
<proteinExistence type="inferred from homology"/>
<dbReference type="GO" id="GO:1990904">
    <property type="term" value="C:ribonucleoprotein complex"/>
    <property type="evidence" value="ECO:0007669"/>
    <property type="project" value="UniProtKB-KW"/>
</dbReference>
<name>A0A346E109_9FLAO</name>
<dbReference type="GO" id="GO:0006412">
    <property type="term" value="P:translation"/>
    <property type="evidence" value="ECO:0007669"/>
    <property type="project" value="InterPro"/>
</dbReference>
<evidence type="ECO:0000256" key="1">
    <source>
        <dbReference type="ARBA" id="ARBA00006700"/>
    </source>
</evidence>
<gene>
    <name evidence="5" type="ORF">C9I73_127</name>
</gene>
<organism evidence="5 6">
    <name type="scientific">Candidatus Karelsulcia muelleri</name>
    <dbReference type="NCBI Taxonomy" id="336810"/>
    <lineage>
        <taxon>Bacteria</taxon>
        <taxon>Pseudomonadati</taxon>
        <taxon>Bacteroidota</taxon>
        <taxon>Flavobacteriia</taxon>
        <taxon>Flavobacteriales</taxon>
        <taxon>Candidatus Karelsulcia</taxon>
    </lineage>
</organism>
<dbReference type="RefSeq" id="WP_158380370.1">
    <property type="nucleotide sequence ID" value="NZ_CP028359.1"/>
</dbReference>
<dbReference type="InterPro" id="IPR013025">
    <property type="entry name" value="Ribosomal_uL23-like"/>
</dbReference>
<comment type="similarity">
    <text evidence="1">Belongs to the universal ribosomal protein uL23 family.</text>
</comment>
<evidence type="ECO:0000313" key="6">
    <source>
        <dbReference type="Proteomes" id="UP000257017"/>
    </source>
</evidence>
<keyword evidence="2 5" id="KW-0689">Ribosomal protein</keyword>
<sequence>MSENKKKLFFYKEYIKKNLSKKIKPIITEKAIYCNISNNYYTFLFPIYFNKKDISKYLNRVYRINITKLHTNIYYKKKINKRILKKTFAGKKQKFKKAFFQVKYF</sequence>
<reference evidence="5 6" key="1">
    <citation type="submission" date="2018-03" db="EMBL/GenBank/DDBJ databases">
        <title>A parallel universe: an anciently diverged bacterial symbiosis in a Hawaiian planthopper (Hemiptera: Cixiidae) reveals rearranged nutritional responsibilities.</title>
        <authorList>
            <person name="Bennett G."/>
            <person name="Mao M."/>
        </authorList>
    </citation>
    <scope>NUCLEOTIDE SEQUENCE [LARGE SCALE GENOMIC DNA]</scope>
    <source>
        <strain evidence="5 6">OLIH</strain>
    </source>
</reference>
<evidence type="ECO:0000256" key="3">
    <source>
        <dbReference type="ARBA" id="ARBA00023274"/>
    </source>
</evidence>
<dbReference type="Proteomes" id="UP000257017">
    <property type="component" value="Chromosome"/>
</dbReference>
<dbReference type="EMBL" id="CP028359">
    <property type="protein sequence ID" value="AXN02664.1"/>
    <property type="molecule type" value="Genomic_DNA"/>
</dbReference>
<evidence type="ECO:0000256" key="2">
    <source>
        <dbReference type="ARBA" id="ARBA00022980"/>
    </source>
</evidence>
<dbReference type="AlphaFoldDB" id="A0A346E109"/>
<dbReference type="GO" id="GO:0005840">
    <property type="term" value="C:ribosome"/>
    <property type="evidence" value="ECO:0007669"/>
    <property type="project" value="UniProtKB-KW"/>
</dbReference>